<organism evidence="1 2">
    <name type="scientific">Methylobacterium ajmalii</name>
    <dbReference type="NCBI Taxonomy" id="2738439"/>
    <lineage>
        <taxon>Bacteria</taxon>
        <taxon>Pseudomonadati</taxon>
        <taxon>Pseudomonadota</taxon>
        <taxon>Alphaproteobacteria</taxon>
        <taxon>Hyphomicrobiales</taxon>
        <taxon>Methylobacteriaceae</taxon>
        <taxon>Methylobacterium</taxon>
    </lineage>
</organism>
<proteinExistence type="predicted"/>
<gene>
    <name evidence="1" type="ORF">PUR29_36385</name>
</gene>
<name>A0ABV0A7I6_9HYPH</name>
<accession>A0ABV0A7I6</accession>
<comment type="caution">
    <text evidence="1">The sequence shown here is derived from an EMBL/GenBank/DDBJ whole genome shotgun (WGS) entry which is preliminary data.</text>
</comment>
<dbReference type="RefSeq" id="WP_346013864.1">
    <property type="nucleotide sequence ID" value="NZ_JAQYXP010000009.1"/>
</dbReference>
<evidence type="ECO:0000313" key="2">
    <source>
        <dbReference type="Proteomes" id="UP001407347"/>
    </source>
</evidence>
<dbReference type="Proteomes" id="UP001407347">
    <property type="component" value="Unassembled WGS sequence"/>
</dbReference>
<sequence length="599" mass="62763">MIATLNPIPAATALPDPVALAIEAHRTAWAAIAKAFDDEEAASDQEGAAPGLAATSDAACRAEEAAWNALLATRPADADGLARLIRYIAETSRLEVLGDARDLGRNLAEAAEAVRSPIAAADPDPVFALIEEHQAAYAVWSPLATAWSETIGGSPEWDAAEAAQDGPGARETQAFEALLKARPTTAAGLWALTAYLPDVVRKVGFNADSTEQAALDALRDGALQLGFVPTVAGTCQDRPQARPAIDAGLIHWVQNLITTETEQEAILKAGDYADAYDAPDWVRLERHRETILKRVIVTRAHTMEGLKAKASLFDLESVRAHEQPSKDLSRSIVADVASINVAPSAEAHPDASLLALGLPFLAAWRDEGAADPVPDGECSEAQARCSALADRIAALPATTPEGLGIKALAFACFSGSPGSPASPMPEPDASSTASDDTLLWQIQAGAARILAGEAGAGKELPADAAAAPAEQPSDPTATALDLSGCSLSQLARLYEALRGVYEHLGAAGQRPCFRVGGHLLTRAGEILDEELDRIGAMLSDCADAVIARIPSSSDEREEALFVRVSHEMVANGCISDRALMRDLMQSWGDTGHAAMEASR</sequence>
<protein>
    <submittedName>
        <fullName evidence="1">Uncharacterized protein</fullName>
    </submittedName>
</protein>
<keyword evidence="2" id="KW-1185">Reference proteome</keyword>
<reference evidence="1 2" key="1">
    <citation type="journal article" date="2023" name="PLoS ONE">
        <title>Complete genome assembly of Hawai'i environmental nontuberculous mycobacteria reveals unexpected co-isolation with methylobacteria.</title>
        <authorList>
            <person name="Hendrix J."/>
            <person name="Epperson L.E."/>
            <person name="Tong E.I."/>
            <person name="Chan Y.L."/>
            <person name="Hasan N.A."/>
            <person name="Dawrs S.N."/>
            <person name="Norton G.J."/>
            <person name="Virdi R."/>
            <person name="Crooks J.L."/>
            <person name="Chan E.D."/>
            <person name="Honda J.R."/>
            <person name="Strong M."/>
        </authorList>
    </citation>
    <scope>NUCLEOTIDE SEQUENCE [LARGE SCALE GENOMIC DNA]</scope>
    <source>
        <strain evidence="1 2">NJH_HI04-1</strain>
    </source>
</reference>
<evidence type="ECO:0000313" key="1">
    <source>
        <dbReference type="EMBL" id="MEN3238916.1"/>
    </source>
</evidence>
<dbReference type="EMBL" id="JAQYXP010000009">
    <property type="protein sequence ID" value="MEN3238916.1"/>
    <property type="molecule type" value="Genomic_DNA"/>
</dbReference>